<feature type="transmembrane region" description="Helical" evidence="1">
    <location>
        <begin position="97"/>
        <end position="117"/>
    </location>
</feature>
<comment type="caution">
    <text evidence="2">The sequence shown here is derived from an EMBL/GenBank/DDBJ whole genome shotgun (WGS) entry which is preliminary data.</text>
</comment>
<organism evidence="2 3">
    <name type="scientific">Colocasia esculenta</name>
    <name type="common">Wild taro</name>
    <name type="synonym">Arum esculentum</name>
    <dbReference type="NCBI Taxonomy" id="4460"/>
    <lineage>
        <taxon>Eukaryota</taxon>
        <taxon>Viridiplantae</taxon>
        <taxon>Streptophyta</taxon>
        <taxon>Embryophyta</taxon>
        <taxon>Tracheophyta</taxon>
        <taxon>Spermatophyta</taxon>
        <taxon>Magnoliopsida</taxon>
        <taxon>Liliopsida</taxon>
        <taxon>Araceae</taxon>
        <taxon>Aroideae</taxon>
        <taxon>Colocasieae</taxon>
        <taxon>Colocasia</taxon>
    </lineage>
</organism>
<keyword evidence="1" id="KW-0472">Membrane</keyword>
<evidence type="ECO:0000313" key="3">
    <source>
        <dbReference type="Proteomes" id="UP000652761"/>
    </source>
</evidence>
<keyword evidence="1" id="KW-1133">Transmembrane helix</keyword>
<feature type="transmembrane region" description="Helical" evidence="1">
    <location>
        <begin position="61"/>
        <end position="85"/>
    </location>
</feature>
<name>A0A843VIU7_COLES</name>
<evidence type="ECO:0000313" key="2">
    <source>
        <dbReference type="EMBL" id="MQL96368.1"/>
    </source>
</evidence>
<dbReference type="EMBL" id="NMUH01001910">
    <property type="protein sequence ID" value="MQL96368.1"/>
    <property type="molecule type" value="Genomic_DNA"/>
</dbReference>
<dbReference type="Proteomes" id="UP000652761">
    <property type="component" value="Unassembled WGS sequence"/>
</dbReference>
<evidence type="ECO:0008006" key="4">
    <source>
        <dbReference type="Google" id="ProtNLM"/>
    </source>
</evidence>
<protein>
    <recommendedName>
        <fullName evidence="4">Transmembrane protein</fullName>
    </recommendedName>
</protein>
<keyword evidence="3" id="KW-1185">Reference proteome</keyword>
<gene>
    <name evidence="2" type="ORF">Taro_029046</name>
</gene>
<evidence type="ECO:0000256" key="1">
    <source>
        <dbReference type="SAM" id="Phobius"/>
    </source>
</evidence>
<reference evidence="2" key="1">
    <citation type="submission" date="2017-07" db="EMBL/GenBank/DDBJ databases">
        <title>Taro Niue Genome Assembly and Annotation.</title>
        <authorList>
            <person name="Atibalentja N."/>
            <person name="Keating K."/>
            <person name="Fields C.J."/>
        </authorList>
    </citation>
    <scope>NUCLEOTIDE SEQUENCE</scope>
    <source>
        <strain evidence="2">Niue_2</strain>
        <tissue evidence="2">Leaf</tissue>
    </source>
</reference>
<dbReference type="AlphaFoldDB" id="A0A843VIU7"/>
<feature type="transmembrane region" description="Helical" evidence="1">
    <location>
        <begin position="208"/>
        <end position="230"/>
    </location>
</feature>
<keyword evidence="1" id="KW-0812">Transmembrane</keyword>
<proteinExistence type="predicted"/>
<accession>A0A843VIU7</accession>
<feature type="transmembrane region" description="Helical" evidence="1">
    <location>
        <begin position="251"/>
        <end position="277"/>
    </location>
</feature>
<sequence length="280" mass="30944">MSGRRDQKATLSHVTITAKGPALHGFGDFGRCFRDVSVCMAHTVVVLGNEGSGHRVTEDKLFLTLVQWFVMKNIVTVVFVFQWWYLVVVGRVLNATAVGVAFWFPLFWVDVCMYAAGRTLGWPADVRSGKATVTYVATSGTIEVLSSSWTPSLSGRVVVRLRERRQGTVTCCGGLVGLHNSLALLVVVERQLDLTSVIARLRGCNVCWLWFYPSSGIVVFVFQWWYLVVVGGEVEVLRLGDQLLRWCAREAYGLGFTVFGQTSSVVLVLLSLLLSAICVN</sequence>